<dbReference type="PANTHER" id="PTHR11764">
    <property type="entry name" value="TERPENE CYCLASE/MUTASE FAMILY MEMBER"/>
    <property type="match status" value="1"/>
</dbReference>
<name>A0AAD9NVX2_RIDPI</name>
<dbReference type="GO" id="GO:0005811">
    <property type="term" value="C:lipid droplet"/>
    <property type="evidence" value="ECO:0007669"/>
    <property type="project" value="InterPro"/>
</dbReference>
<organism evidence="4 5">
    <name type="scientific">Ridgeia piscesae</name>
    <name type="common">Tubeworm</name>
    <dbReference type="NCBI Taxonomy" id="27915"/>
    <lineage>
        <taxon>Eukaryota</taxon>
        <taxon>Metazoa</taxon>
        <taxon>Spiralia</taxon>
        <taxon>Lophotrochozoa</taxon>
        <taxon>Annelida</taxon>
        <taxon>Polychaeta</taxon>
        <taxon>Sedentaria</taxon>
        <taxon>Canalipalpata</taxon>
        <taxon>Sabellida</taxon>
        <taxon>Siboglinidae</taxon>
        <taxon>Ridgeia</taxon>
    </lineage>
</organism>
<evidence type="ECO:0000256" key="2">
    <source>
        <dbReference type="ARBA" id="ARBA00022737"/>
    </source>
</evidence>
<keyword evidence="2" id="KW-0677">Repeat</keyword>
<dbReference type="GO" id="GO:0016104">
    <property type="term" value="P:triterpenoid biosynthetic process"/>
    <property type="evidence" value="ECO:0007669"/>
    <property type="project" value="InterPro"/>
</dbReference>
<evidence type="ECO:0000313" key="4">
    <source>
        <dbReference type="EMBL" id="KAK2183158.1"/>
    </source>
</evidence>
<dbReference type="InterPro" id="IPR018333">
    <property type="entry name" value="Squalene_cyclase"/>
</dbReference>
<proteinExistence type="inferred from homology"/>
<gene>
    <name evidence="4" type="ORF">NP493_322g02037</name>
</gene>
<sequence length="112" mass="12994">MVDYTYVECTSAVMQALKHFSDRYPQYRGIEIRQCLLDGLHYVKQKQRKDGSWYGNTPPELKRACQWLVEHRLPDGGWGENFESCEQKVYVPADKSQIVNTAWALLGLLAVR</sequence>
<dbReference type="GO" id="GO:0006695">
    <property type="term" value="P:cholesterol biosynthetic process"/>
    <property type="evidence" value="ECO:0007669"/>
    <property type="project" value="TreeGrafter"/>
</dbReference>
<feature type="domain" description="Squalene cyclase C-terminal" evidence="3">
    <location>
        <begin position="59"/>
        <end position="110"/>
    </location>
</feature>
<dbReference type="Proteomes" id="UP001209878">
    <property type="component" value="Unassembled WGS sequence"/>
</dbReference>
<dbReference type="InterPro" id="IPR032696">
    <property type="entry name" value="SQ_cyclase_C"/>
</dbReference>
<keyword evidence="5" id="KW-1185">Reference proteome</keyword>
<dbReference type="Gene3D" id="1.50.10.20">
    <property type="match status" value="2"/>
</dbReference>
<evidence type="ECO:0000256" key="1">
    <source>
        <dbReference type="ARBA" id="ARBA00009755"/>
    </source>
</evidence>
<comment type="similarity">
    <text evidence="1">Belongs to the terpene cyclase/mutase family.</text>
</comment>
<comment type="caution">
    <text evidence="4">The sequence shown here is derived from an EMBL/GenBank/DDBJ whole genome shotgun (WGS) entry which is preliminary data.</text>
</comment>
<accession>A0AAD9NVX2</accession>
<evidence type="ECO:0000313" key="5">
    <source>
        <dbReference type="Proteomes" id="UP001209878"/>
    </source>
</evidence>
<dbReference type="GO" id="GO:0000250">
    <property type="term" value="F:lanosterol synthase activity"/>
    <property type="evidence" value="ECO:0007669"/>
    <property type="project" value="TreeGrafter"/>
</dbReference>
<protein>
    <recommendedName>
        <fullName evidence="3">Squalene cyclase C-terminal domain-containing protein</fullName>
    </recommendedName>
</protein>
<dbReference type="InterPro" id="IPR008930">
    <property type="entry name" value="Terpenoid_cyclase/PrenylTrfase"/>
</dbReference>
<dbReference type="EMBL" id="JAODUO010000321">
    <property type="protein sequence ID" value="KAK2183158.1"/>
    <property type="molecule type" value="Genomic_DNA"/>
</dbReference>
<evidence type="ECO:0000259" key="3">
    <source>
        <dbReference type="Pfam" id="PF13243"/>
    </source>
</evidence>
<dbReference type="Pfam" id="PF13243">
    <property type="entry name" value="SQHop_cyclase_C"/>
    <property type="match status" value="1"/>
</dbReference>
<dbReference type="SUPFAM" id="SSF48239">
    <property type="entry name" value="Terpenoid cyclases/Protein prenyltransferases"/>
    <property type="match status" value="1"/>
</dbReference>
<dbReference type="AlphaFoldDB" id="A0AAD9NVX2"/>
<dbReference type="PANTHER" id="PTHR11764:SF20">
    <property type="entry name" value="LANOSTEROL SYNTHASE"/>
    <property type="match status" value="1"/>
</dbReference>
<reference evidence="4" key="1">
    <citation type="journal article" date="2023" name="Mol. Biol. Evol.">
        <title>Third-Generation Sequencing Reveals the Adaptive Role of the Epigenome in Three Deep-Sea Polychaetes.</title>
        <authorList>
            <person name="Perez M."/>
            <person name="Aroh O."/>
            <person name="Sun Y."/>
            <person name="Lan Y."/>
            <person name="Juniper S.K."/>
            <person name="Young C.R."/>
            <person name="Angers B."/>
            <person name="Qian P.Y."/>
        </authorList>
    </citation>
    <scope>NUCLEOTIDE SEQUENCE</scope>
    <source>
        <strain evidence="4">R07B-5</strain>
    </source>
</reference>